<dbReference type="PANTHER" id="PTHR34408:SF1">
    <property type="entry name" value="GLYCOSYL HYDROLASE FAMILY 19 DOMAIN-CONTAINING PROTEIN HI_1415"/>
    <property type="match status" value="1"/>
</dbReference>
<dbReference type="Pfam" id="PF01551">
    <property type="entry name" value="Peptidase_M23"/>
    <property type="match status" value="1"/>
</dbReference>
<evidence type="ECO:0000259" key="3">
    <source>
        <dbReference type="PROSITE" id="PS51781"/>
    </source>
</evidence>
<dbReference type="InterPro" id="IPR003646">
    <property type="entry name" value="SH3-like_bac-type"/>
</dbReference>
<name>A0ABV4UQ82_9MICC</name>
<protein>
    <submittedName>
        <fullName evidence="4">SH3 domain-containing protein</fullName>
    </submittedName>
</protein>
<dbReference type="SUPFAM" id="SSF51261">
    <property type="entry name" value="Duplicated hybrid motif"/>
    <property type="match status" value="1"/>
</dbReference>
<evidence type="ECO:0000313" key="4">
    <source>
        <dbReference type="EMBL" id="MFB0835830.1"/>
    </source>
</evidence>
<reference evidence="4 5" key="1">
    <citation type="submission" date="2024-09" db="EMBL/GenBank/DDBJ databases">
        <authorList>
            <person name="Salinas-Garcia M.A."/>
            <person name="Prieme A."/>
        </authorList>
    </citation>
    <scope>NUCLEOTIDE SEQUENCE [LARGE SCALE GENOMIC DNA]</scope>
    <source>
        <strain evidence="4 5">DSM 21081</strain>
    </source>
</reference>
<feature type="region of interest" description="Disordered" evidence="1">
    <location>
        <begin position="283"/>
        <end position="315"/>
    </location>
</feature>
<feature type="chain" id="PRO_5047498558" evidence="2">
    <location>
        <begin position="31"/>
        <end position="701"/>
    </location>
</feature>
<sequence>MVSLQRAFSVPAASALTVALLASGQGAASAAGPGSQPHGLTVVPGGIPALSPATAVSIERVALPLKPQTYRFSSRYGARCIPVIGGSTYHLGQDLGAANNDPIYAVANGVVTRTSNGTANSSGYIVVKHVLGGKTFHTVYVHMWKATTHVAAGSVVKAGQQIGLVGNSGPSTGPHLHFEVWEGAWYTGKSLDATAWLKARGVDLAGNASRIYPDLRPTSCSYYAASTLNLRSAPTASSQVLSTLAVNTAMRGIPGEISNGYVRVTANGFTGWVLHSGVSPYKVAGKPSPPPQQEAGSPDEDVVPSGQVGSGTTTVAGTYSANSGVNIRSQASTGSAVLKVLPKGAKATVSADLNGWYKVSYAGTVGWVYSSYLTRVASAPTTPAPTTPAPTSPAKAATHRTTVNLNLRSGAGGTHAVIRVLPKGTAVAALSAQGTWSKVASGTTAGWVASEFLQKIAAPAPAKPPVTKPVTQPAAPKPPVATPAPKPAPKPVAKPVVTLQTSVALNLRAGMGTTFKVLKVLPKNTKVTQVAVKGTWTQVKHGTSTGWVSTRYVAKAPTTAKPVTKALKAAKFRTTTKVNVRKGPDHAQSIVKILQKGAAVTVNASNGSWRRVVVGSTVGWVPATQLTAATTASAAKPAAATASKTRTTTARVNLRTGASTAYRAVVVLPANAKVTSKATKGLWVQVTYGSKTGWVHGAYLK</sequence>
<proteinExistence type="predicted"/>
<feature type="domain" description="SH3b" evidence="3">
    <location>
        <begin position="641"/>
        <end position="701"/>
    </location>
</feature>
<feature type="compositionally biased region" description="Pro residues" evidence="1">
    <location>
        <begin position="475"/>
        <end position="492"/>
    </location>
</feature>
<dbReference type="Gene3D" id="2.70.70.10">
    <property type="entry name" value="Glucose Permease (Domain IIA)"/>
    <property type="match status" value="1"/>
</dbReference>
<dbReference type="Pfam" id="PF08239">
    <property type="entry name" value="SH3_3"/>
    <property type="match status" value="5"/>
</dbReference>
<feature type="region of interest" description="Disordered" evidence="1">
    <location>
        <begin position="461"/>
        <end position="492"/>
    </location>
</feature>
<comment type="caution">
    <text evidence="4">The sequence shown here is derived from an EMBL/GenBank/DDBJ whole genome shotgun (WGS) entry which is preliminary data.</text>
</comment>
<dbReference type="CDD" id="cd12797">
    <property type="entry name" value="M23_peptidase"/>
    <property type="match status" value="1"/>
</dbReference>
<dbReference type="InterPro" id="IPR011055">
    <property type="entry name" value="Dup_hybrid_motif"/>
</dbReference>
<dbReference type="Gene3D" id="2.30.30.40">
    <property type="entry name" value="SH3 Domains"/>
    <property type="match status" value="6"/>
</dbReference>
<feature type="domain" description="SH3b" evidence="3">
    <location>
        <begin position="314"/>
        <end position="377"/>
    </location>
</feature>
<dbReference type="PROSITE" id="PS51781">
    <property type="entry name" value="SH3B"/>
    <property type="match status" value="3"/>
</dbReference>
<dbReference type="SMART" id="SM00287">
    <property type="entry name" value="SH3b"/>
    <property type="match status" value="6"/>
</dbReference>
<dbReference type="InterPro" id="IPR010466">
    <property type="entry name" value="DUF1058"/>
</dbReference>
<dbReference type="Pfam" id="PF06347">
    <property type="entry name" value="SH3_4"/>
    <property type="match status" value="1"/>
</dbReference>
<dbReference type="RefSeq" id="WP_373973006.1">
    <property type="nucleotide sequence ID" value="NZ_JBHDLJ010000014.1"/>
</dbReference>
<evidence type="ECO:0000256" key="2">
    <source>
        <dbReference type="SAM" id="SignalP"/>
    </source>
</evidence>
<dbReference type="EMBL" id="JBHDLJ010000014">
    <property type="protein sequence ID" value="MFB0835830.1"/>
    <property type="molecule type" value="Genomic_DNA"/>
</dbReference>
<feature type="signal peptide" evidence="2">
    <location>
        <begin position="1"/>
        <end position="30"/>
    </location>
</feature>
<organism evidence="4 5">
    <name type="scientific">Arthrobacter halodurans</name>
    <dbReference type="NCBI Taxonomy" id="516699"/>
    <lineage>
        <taxon>Bacteria</taxon>
        <taxon>Bacillati</taxon>
        <taxon>Actinomycetota</taxon>
        <taxon>Actinomycetes</taxon>
        <taxon>Micrococcales</taxon>
        <taxon>Micrococcaceae</taxon>
        <taxon>Arthrobacter</taxon>
    </lineage>
</organism>
<dbReference type="PANTHER" id="PTHR34408">
    <property type="entry name" value="FAMILY PROTEIN, PUTATIVE-RELATED"/>
    <property type="match status" value="1"/>
</dbReference>
<dbReference type="InterPro" id="IPR052354">
    <property type="entry name" value="Cell_Wall_Dynamics_Protein"/>
</dbReference>
<dbReference type="InterPro" id="IPR016047">
    <property type="entry name" value="M23ase_b-sheet_dom"/>
</dbReference>
<dbReference type="Proteomes" id="UP001575652">
    <property type="component" value="Unassembled WGS sequence"/>
</dbReference>
<evidence type="ECO:0000313" key="5">
    <source>
        <dbReference type="Proteomes" id="UP001575652"/>
    </source>
</evidence>
<keyword evidence="2" id="KW-0732">Signal</keyword>
<feature type="domain" description="SH3b" evidence="3">
    <location>
        <begin position="492"/>
        <end position="557"/>
    </location>
</feature>
<evidence type="ECO:0000256" key="1">
    <source>
        <dbReference type="SAM" id="MobiDB-lite"/>
    </source>
</evidence>
<keyword evidence="5" id="KW-1185">Reference proteome</keyword>
<gene>
    <name evidence="4" type="ORF">ACETWP_14655</name>
</gene>
<accession>A0ABV4UQ82</accession>